<dbReference type="Proteomes" id="UP000037510">
    <property type="component" value="Unassembled WGS sequence"/>
</dbReference>
<protein>
    <submittedName>
        <fullName evidence="1">Coiled-coil-helix-coiled-coil-helix domain-containing protein 6-like protein</fullName>
    </submittedName>
</protein>
<reference evidence="1 2" key="1">
    <citation type="journal article" date="2015" name="Genome Biol. Evol.">
        <title>The genome of winter moth (Operophtera brumata) provides a genomic perspective on sexual dimorphism and phenology.</title>
        <authorList>
            <person name="Derks M.F."/>
            <person name="Smit S."/>
            <person name="Salis L."/>
            <person name="Schijlen E."/>
            <person name="Bossers A."/>
            <person name="Mateman C."/>
            <person name="Pijl A.S."/>
            <person name="de Ridder D."/>
            <person name="Groenen M.A."/>
            <person name="Visser M.E."/>
            <person name="Megens H.J."/>
        </authorList>
    </citation>
    <scope>NUCLEOTIDE SEQUENCE [LARGE SCALE GENOMIC DNA]</scope>
    <source>
        <strain evidence="1">WM2013NL</strain>
        <tissue evidence="1">Head and thorax</tissue>
    </source>
</reference>
<sequence length="138" mass="15150">MNGEARQPAALQLLVATTRTRSTWSGLDNNTQLLQVERLVEDATIAGGAAAGSPATPRGDYKDKVYMERLRCMDENHSERTGLTVQGLNSLAARIDLRTANMVSVEPVCAGSMQDVIDCYNNHQLPEENIRCWETVGE</sequence>
<name>A0A0L7LAT2_OPEBR</name>
<dbReference type="EMBL" id="JTDY01002012">
    <property type="protein sequence ID" value="KOB72326.1"/>
    <property type="molecule type" value="Genomic_DNA"/>
</dbReference>
<evidence type="ECO:0000313" key="1">
    <source>
        <dbReference type="EMBL" id="KOB72326.1"/>
    </source>
</evidence>
<keyword evidence="2" id="KW-1185">Reference proteome</keyword>
<accession>A0A0L7LAT2</accession>
<evidence type="ECO:0000313" key="2">
    <source>
        <dbReference type="Proteomes" id="UP000037510"/>
    </source>
</evidence>
<proteinExistence type="predicted"/>
<organism evidence="1 2">
    <name type="scientific">Operophtera brumata</name>
    <name type="common">Winter moth</name>
    <name type="synonym">Phalaena brumata</name>
    <dbReference type="NCBI Taxonomy" id="104452"/>
    <lineage>
        <taxon>Eukaryota</taxon>
        <taxon>Metazoa</taxon>
        <taxon>Ecdysozoa</taxon>
        <taxon>Arthropoda</taxon>
        <taxon>Hexapoda</taxon>
        <taxon>Insecta</taxon>
        <taxon>Pterygota</taxon>
        <taxon>Neoptera</taxon>
        <taxon>Endopterygota</taxon>
        <taxon>Lepidoptera</taxon>
        <taxon>Glossata</taxon>
        <taxon>Ditrysia</taxon>
        <taxon>Geometroidea</taxon>
        <taxon>Geometridae</taxon>
        <taxon>Larentiinae</taxon>
        <taxon>Operophtera</taxon>
    </lineage>
</organism>
<gene>
    <name evidence="1" type="ORF">OBRU01_12467</name>
</gene>
<dbReference type="AlphaFoldDB" id="A0A0L7LAT2"/>
<comment type="caution">
    <text evidence="1">The sequence shown here is derived from an EMBL/GenBank/DDBJ whole genome shotgun (WGS) entry which is preliminary data.</text>
</comment>